<dbReference type="SUPFAM" id="SSF50118">
    <property type="entry name" value="Cell growth inhibitor/plasmid maintenance toxic component"/>
    <property type="match status" value="1"/>
</dbReference>
<organism evidence="1 2">
    <name type="scientific">Bacillus mesophilus</name>
    <dbReference type="NCBI Taxonomy" id="1808955"/>
    <lineage>
        <taxon>Bacteria</taxon>
        <taxon>Bacillati</taxon>
        <taxon>Bacillota</taxon>
        <taxon>Bacilli</taxon>
        <taxon>Bacillales</taxon>
        <taxon>Bacillaceae</taxon>
        <taxon>Bacillus</taxon>
    </lineage>
</organism>
<evidence type="ECO:0000313" key="1">
    <source>
        <dbReference type="EMBL" id="NEY73406.1"/>
    </source>
</evidence>
<comment type="caution">
    <text evidence="1">The sequence shown here is derived from an EMBL/GenBank/DDBJ whole genome shotgun (WGS) entry which is preliminary data.</text>
</comment>
<sequence length="49" mass="5365">MDVDVSIAPITSKSPRSDFDVVLEYWGEAGLFKPSVVRTSKIISIHGSE</sequence>
<accession>A0A6M0QAN4</accession>
<reference evidence="1 2" key="1">
    <citation type="submission" date="2020-02" db="EMBL/GenBank/DDBJ databases">
        <title>Bacillus aquiflavi sp. nov., isolated from yellow water of strong flavor Chinese baijiu in Yibin region of China.</title>
        <authorList>
            <person name="Xie J."/>
        </authorList>
    </citation>
    <scope>NUCLEOTIDE SEQUENCE [LARGE SCALE GENOMIC DNA]</scope>
    <source>
        <strain evidence="1 2">SA4</strain>
    </source>
</reference>
<gene>
    <name evidence="1" type="ORF">G4D63_16855</name>
</gene>
<dbReference type="EMBL" id="JAAIWM010000007">
    <property type="protein sequence ID" value="NEY73406.1"/>
    <property type="molecule type" value="Genomic_DNA"/>
</dbReference>
<keyword evidence="2" id="KW-1185">Reference proteome</keyword>
<dbReference type="RefSeq" id="WP_163180927.1">
    <property type="nucleotide sequence ID" value="NZ_JAAIWM010000007.1"/>
</dbReference>
<protein>
    <submittedName>
        <fullName evidence="1">Uncharacterized protein</fullName>
    </submittedName>
</protein>
<proteinExistence type="predicted"/>
<dbReference type="AlphaFoldDB" id="A0A6M0QAN4"/>
<name>A0A6M0QAN4_9BACI</name>
<dbReference type="Proteomes" id="UP000481043">
    <property type="component" value="Unassembled WGS sequence"/>
</dbReference>
<evidence type="ECO:0000313" key="2">
    <source>
        <dbReference type="Proteomes" id="UP000481043"/>
    </source>
</evidence>